<feature type="compositionally biased region" description="Basic and acidic residues" evidence="1">
    <location>
        <begin position="1"/>
        <end position="10"/>
    </location>
</feature>
<feature type="compositionally biased region" description="Low complexity" evidence="1">
    <location>
        <begin position="74"/>
        <end position="88"/>
    </location>
</feature>
<evidence type="ECO:0000313" key="3">
    <source>
        <dbReference type="Proteomes" id="UP000249390"/>
    </source>
</evidence>
<protein>
    <submittedName>
        <fullName evidence="2">Uncharacterized protein</fullName>
    </submittedName>
</protein>
<feature type="region of interest" description="Disordered" evidence="1">
    <location>
        <begin position="1"/>
        <end position="24"/>
    </location>
</feature>
<feature type="compositionally biased region" description="Basic residues" evidence="1">
    <location>
        <begin position="11"/>
        <end position="24"/>
    </location>
</feature>
<accession>A0A328DDD2</accession>
<keyword evidence="3" id="KW-1185">Reference proteome</keyword>
<feature type="region of interest" description="Disordered" evidence="1">
    <location>
        <begin position="43"/>
        <end position="88"/>
    </location>
</feature>
<gene>
    <name evidence="2" type="ORF">DM860_012034</name>
</gene>
<name>A0A328DDD2_9ASTE</name>
<sequence length="88" mass="9895">MEAQHQESKTKNTHTVKAKTHRIPIVKLANRRRRHGQCRRIARNPDRQNQRRGIGGTGRGRKKLKKAQDERRAAAAATAAVVVGDVEP</sequence>
<evidence type="ECO:0000313" key="2">
    <source>
        <dbReference type="EMBL" id="RAL42251.1"/>
    </source>
</evidence>
<dbReference type="Proteomes" id="UP000249390">
    <property type="component" value="Unassembled WGS sequence"/>
</dbReference>
<dbReference type="EMBL" id="NQVE01000175">
    <property type="protein sequence ID" value="RAL42251.1"/>
    <property type="molecule type" value="Genomic_DNA"/>
</dbReference>
<organism evidence="2 3">
    <name type="scientific">Cuscuta australis</name>
    <dbReference type="NCBI Taxonomy" id="267555"/>
    <lineage>
        <taxon>Eukaryota</taxon>
        <taxon>Viridiplantae</taxon>
        <taxon>Streptophyta</taxon>
        <taxon>Embryophyta</taxon>
        <taxon>Tracheophyta</taxon>
        <taxon>Spermatophyta</taxon>
        <taxon>Magnoliopsida</taxon>
        <taxon>eudicotyledons</taxon>
        <taxon>Gunneridae</taxon>
        <taxon>Pentapetalae</taxon>
        <taxon>asterids</taxon>
        <taxon>lamiids</taxon>
        <taxon>Solanales</taxon>
        <taxon>Convolvulaceae</taxon>
        <taxon>Cuscuteae</taxon>
        <taxon>Cuscuta</taxon>
        <taxon>Cuscuta subgen. Grammica</taxon>
        <taxon>Cuscuta sect. Cleistogrammica</taxon>
    </lineage>
</organism>
<reference evidence="2 3" key="1">
    <citation type="submission" date="2018-06" db="EMBL/GenBank/DDBJ databases">
        <title>The Genome of Cuscuta australis (Dodder) Provides Insight into the Evolution of Plant Parasitism.</title>
        <authorList>
            <person name="Liu H."/>
        </authorList>
    </citation>
    <scope>NUCLEOTIDE SEQUENCE [LARGE SCALE GENOMIC DNA]</scope>
    <source>
        <strain evidence="3">cv. Yunnan</strain>
        <tissue evidence="2">Vines</tissue>
    </source>
</reference>
<comment type="caution">
    <text evidence="2">The sequence shown here is derived from an EMBL/GenBank/DDBJ whole genome shotgun (WGS) entry which is preliminary data.</text>
</comment>
<evidence type="ECO:0000256" key="1">
    <source>
        <dbReference type="SAM" id="MobiDB-lite"/>
    </source>
</evidence>
<proteinExistence type="predicted"/>
<dbReference type="AlphaFoldDB" id="A0A328DDD2"/>